<reference evidence="6 7" key="1">
    <citation type="submission" date="2018-12" db="EMBL/GenBank/DDBJ databases">
        <authorList>
            <person name="Yang E."/>
        </authorList>
    </citation>
    <scope>NUCLEOTIDE SEQUENCE [LARGE SCALE GENOMIC DNA]</scope>
    <source>
        <strain evidence="6 7">SOD</strain>
    </source>
</reference>
<dbReference type="AlphaFoldDB" id="A0A430HFU2"/>
<evidence type="ECO:0000256" key="1">
    <source>
        <dbReference type="ARBA" id="ARBA00004906"/>
    </source>
</evidence>
<protein>
    <submittedName>
        <fullName evidence="6">Nitrous oxide reductase family maturation protein NosD</fullName>
    </submittedName>
</protein>
<dbReference type="SMART" id="SM00710">
    <property type="entry name" value="PbH1"/>
    <property type="match status" value="9"/>
</dbReference>
<dbReference type="Gene3D" id="2.160.20.10">
    <property type="entry name" value="Single-stranded right-handed beta-helix, Pectin lyase-like"/>
    <property type="match status" value="1"/>
</dbReference>
<dbReference type="SMART" id="SM00722">
    <property type="entry name" value="CASH"/>
    <property type="match status" value="2"/>
</dbReference>
<keyword evidence="7" id="KW-1185">Reference proteome</keyword>
<dbReference type="NCBIfam" id="TIGR03804">
    <property type="entry name" value="para_beta_helix"/>
    <property type="match status" value="2"/>
</dbReference>
<dbReference type="InterPro" id="IPR026464">
    <property type="entry name" value="NosD_copper_fam"/>
</dbReference>
<comment type="pathway">
    <text evidence="1">Protein modification; protein ubiquitination.</text>
</comment>
<sequence>MMVRAVAAALLALCAGAASAAVLQVRAGESIGAAVRAASAGDTVLVARGHYKERLLIDKPLTLRGQDRPTISARNSGDVIRVASSGVTIDGLILRDSGSDLDRQNAGVYVLPGSHRFVLRNCVLSYTLFGVYLDKSDHSTLSGNTITGKRDLQSAARGNGIQVYNSAHVDVIDNNISYARDGIYVDLSRHALFRGNKIHHLRYGTHYMNTNHSTWENNESYQNRGGLALMEVRELVVRNNVAWGNEDHGIMLRTIQDSVIENNVVAANGRGFFIYDAEYNVLRNNVVINNRTGVHLSAGSANNAVDGNDFIGNEEAVKFVASRDVAWGRTRGNYWSGYNGWDQGGDGAGDLPYEANDMVDRLNWQYPLVKLLLTSPSVSTLRFVARQFPVLRAPSVVDKHPRMRPNNPEWHFWRDKHVH</sequence>
<proteinExistence type="predicted"/>
<organism evidence="6 7">
    <name type="scientific">Massilia atriviolacea</name>
    <dbReference type="NCBI Taxonomy" id="2495579"/>
    <lineage>
        <taxon>Bacteria</taxon>
        <taxon>Pseudomonadati</taxon>
        <taxon>Pseudomonadota</taxon>
        <taxon>Betaproteobacteria</taxon>
        <taxon>Burkholderiales</taxon>
        <taxon>Oxalobacteraceae</taxon>
        <taxon>Telluria group</taxon>
        <taxon>Massilia</taxon>
    </lineage>
</organism>
<dbReference type="Proteomes" id="UP000278085">
    <property type="component" value="Unassembled WGS sequence"/>
</dbReference>
<dbReference type="InterPro" id="IPR006626">
    <property type="entry name" value="PbH1"/>
</dbReference>
<keyword evidence="3" id="KW-0833">Ubl conjugation pathway</keyword>
<dbReference type="InterPro" id="IPR012334">
    <property type="entry name" value="Pectin_lyas_fold"/>
</dbReference>
<name>A0A430HFU2_9BURK</name>
<dbReference type="NCBIfam" id="TIGR04247">
    <property type="entry name" value="NosD_copper_fam"/>
    <property type="match status" value="1"/>
</dbReference>
<feature type="signal peptide" evidence="4">
    <location>
        <begin position="1"/>
        <end position="20"/>
    </location>
</feature>
<dbReference type="InterPro" id="IPR006633">
    <property type="entry name" value="Carb-bd_sugar_hydrolysis-dom"/>
</dbReference>
<keyword evidence="4" id="KW-0732">Signal</keyword>
<dbReference type="SUPFAM" id="SSF51126">
    <property type="entry name" value="Pectin lyase-like"/>
    <property type="match status" value="1"/>
</dbReference>
<accession>A0A430HFU2</accession>
<dbReference type="InterPro" id="IPR011050">
    <property type="entry name" value="Pectin_lyase_fold/virulence"/>
</dbReference>
<feature type="domain" description="Carbohydrate-binding/sugar hydrolysis" evidence="5">
    <location>
        <begin position="46"/>
        <end position="186"/>
    </location>
</feature>
<dbReference type="InterPro" id="IPR051550">
    <property type="entry name" value="SCF-Subunits/Alg-Epimerases"/>
</dbReference>
<dbReference type="PANTHER" id="PTHR22990:SF15">
    <property type="entry name" value="F-BOX ONLY PROTEIN 10"/>
    <property type="match status" value="1"/>
</dbReference>
<comment type="caution">
    <text evidence="6">The sequence shown here is derived from an EMBL/GenBank/DDBJ whole genome shotgun (WGS) entry which is preliminary data.</text>
</comment>
<dbReference type="PANTHER" id="PTHR22990">
    <property type="entry name" value="F-BOX ONLY PROTEIN"/>
    <property type="match status" value="1"/>
</dbReference>
<keyword evidence="2" id="KW-0677">Repeat</keyword>
<evidence type="ECO:0000256" key="2">
    <source>
        <dbReference type="ARBA" id="ARBA00022737"/>
    </source>
</evidence>
<gene>
    <name evidence="6" type="primary">nosD</name>
    <name evidence="6" type="ORF">EJB06_24900</name>
</gene>
<dbReference type="Pfam" id="PF05048">
    <property type="entry name" value="NosD"/>
    <property type="match status" value="1"/>
</dbReference>
<feature type="chain" id="PRO_5019217126" evidence="4">
    <location>
        <begin position="21"/>
        <end position="419"/>
    </location>
</feature>
<feature type="domain" description="Carbohydrate-binding/sugar hydrolysis" evidence="5">
    <location>
        <begin position="192"/>
        <end position="351"/>
    </location>
</feature>
<evidence type="ECO:0000256" key="3">
    <source>
        <dbReference type="ARBA" id="ARBA00022786"/>
    </source>
</evidence>
<dbReference type="OrthoDB" id="9767990at2"/>
<evidence type="ECO:0000313" key="7">
    <source>
        <dbReference type="Proteomes" id="UP000278085"/>
    </source>
</evidence>
<evidence type="ECO:0000256" key="4">
    <source>
        <dbReference type="SAM" id="SignalP"/>
    </source>
</evidence>
<dbReference type="InterPro" id="IPR022441">
    <property type="entry name" value="Para_beta_helix_rpt-2"/>
</dbReference>
<dbReference type="InterPro" id="IPR007742">
    <property type="entry name" value="NosD_dom"/>
</dbReference>
<evidence type="ECO:0000313" key="6">
    <source>
        <dbReference type="EMBL" id="RSZ56362.1"/>
    </source>
</evidence>
<evidence type="ECO:0000259" key="5">
    <source>
        <dbReference type="SMART" id="SM00722"/>
    </source>
</evidence>
<dbReference type="EMBL" id="RXLQ01000016">
    <property type="protein sequence ID" value="RSZ56362.1"/>
    <property type="molecule type" value="Genomic_DNA"/>
</dbReference>